<dbReference type="AlphaFoldDB" id="A0A9W7L9L5"/>
<evidence type="ECO:0000256" key="1">
    <source>
        <dbReference type="SAM" id="MobiDB-lite"/>
    </source>
</evidence>
<evidence type="ECO:0000313" key="2">
    <source>
        <dbReference type="EMBL" id="GMI42543.1"/>
    </source>
</evidence>
<proteinExistence type="predicted"/>
<comment type="caution">
    <text evidence="2">The sequence shown here is derived from an EMBL/GenBank/DDBJ whole genome shotgun (WGS) entry which is preliminary data.</text>
</comment>
<dbReference type="EMBL" id="BRYA01000174">
    <property type="protein sequence ID" value="GMI42543.1"/>
    <property type="molecule type" value="Genomic_DNA"/>
</dbReference>
<keyword evidence="3" id="KW-1185">Reference proteome</keyword>
<evidence type="ECO:0000313" key="3">
    <source>
        <dbReference type="Proteomes" id="UP001165065"/>
    </source>
</evidence>
<accession>A0A9W7L9L5</accession>
<sequence>MEPFLPLPVTYGGESSPEINAWSHELNLVLCRADVRGYNGGISGLISEFDRKFKFNIENPPERVKTLRKKGPSLSAYFSSCATPNCGGVSDIYERAFVPNFPVTYDAMSRTSVKSWGSTEEDEVDRWVPPSAEDSRGGGVTPSGPSVPIPPGCITKGKVVYEGLKITDTSITSPYTRGFRQQLTHMENLRLFPPDYTHIENLKLYPPDYKSDVPVNWDEEFYHFVRMWASDMSSWSGGAVDVPEIMMASLEHCAVTGWSSGCRSSTILLLLNTLSTYMLHNLEPYMKRLTCRMSQTRRGLPASFPMGIGTGQWGAVNMCMSKGRSGWLWDTVLEIGGDDPLLLSKLGMRCQSKYSAGAFLPTFLSRWLNVHLPLLTLMQPMHATRIALVSSLGHLLIQATPEDVTSILEVMSKTVDDDNKVELVLFCRGLEYYLQTFFALLSVCEGEEEDTWRYKDYLSAALWIVSNIFSLSPSLPTGKDRDAVNRVCFRIVLKILCTSEAVSTVVQNRALGVLADAIKRVNFELPDTDSLALAISCSLNSQFLCIRAGAQEVLARAIERSRERGNIADLVSSFLRKSFEFVAVQVTAYAVKGAISYVPDLHAAFKPIYRSFHDLREDYCVDELISEEGRKAIRDIVRGMWGIIECTMWEIIIGEGGGRASLQEILKLPNATSPTLFPLPPTTPLAEFTRFNPDVDIEPLSLSGLPTPIPVARRYIDIRFIFDALSAFPCKSSSTSMIQRRLRLLRLLKLHISSSRNCVESANVLLLTADALLNGLRTMGRIDSDSNDTPISSLHDAKRMDIFRERQSHFNALRYGSATACLVEEAIKAIGPLPTKAYEFGSSFSSIVYDLIGTTKLAVTRLVEGGYSAHALSRATMLNSFLDECSQVSNISPKFLPVSLPNIVSTPTRDESFYHVKLTGKKVEAVQKLGLYHEYSSIRFLIGSEEKEGESLDDDGFILRSEDGEAEVVDLVECVKSFFETRTETDLKVIRREKDVRWGSKAFLLIREVTGVRDENDDFTFWYIEGKEGAPGGQVSKYKCVKGGEGDEGGFFGFCVQKKLQALAL</sequence>
<feature type="region of interest" description="Disordered" evidence="1">
    <location>
        <begin position="116"/>
        <end position="148"/>
    </location>
</feature>
<dbReference type="OrthoDB" id="10370559at2759"/>
<dbReference type="Proteomes" id="UP001165065">
    <property type="component" value="Unassembled WGS sequence"/>
</dbReference>
<reference evidence="3" key="1">
    <citation type="journal article" date="2023" name="Commun. Biol.">
        <title>Genome analysis of Parmales, the sister group of diatoms, reveals the evolutionary specialization of diatoms from phago-mixotrophs to photoautotrophs.</title>
        <authorList>
            <person name="Ban H."/>
            <person name="Sato S."/>
            <person name="Yoshikawa S."/>
            <person name="Yamada K."/>
            <person name="Nakamura Y."/>
            <person name="Ichinomiya M."/>
            <person name="Sato N."/>
            <person name="Blanc-Mathieu R."/>
            <person name="Endo H."/>
            <person name="Kuwata A."/>
            <person name="Ogata H."/>
        </authorList>
    </citation>
    <scope>NUCLEOTIDE SEQUENCE [LARGE SCALE GENOMIC DNA]</scope>
</reference>
<name>A0A9W7L9L5_9STRA</name>
<gene>
    <name evidence="2" type="ORF">TrCOL_g2657</name>
</gene>
<protein>
    <submittedName>
        <fullName evidence="2">Uncharacterized protein</fullName>
    </submittedName>
</protein>
<organism evidence="2 3">
    <name type="scientific">Triparma columacea</name>
    <dbReference type="NCBI Taxonomy" id="722753"/>
    <lineage>
        <taxon>Eukaryota</taxon>
        <taxon>Sar</taxon>
        <taxon>Stramenopiles</taxon>
        <taxon>Ochrophyta</taxon>
        <taxon>Bolidophyceae</taxon>
        <taxon>Parmales</taxon>
        <taxon>Triparmaceae</taxon>
        <taxon>Triparma</taxon>
    </lineage>
</organism>